<dbReference type="CDD" id="cd05233">
    <property type="entry name" value="SDR_c"/>
    <property type="match status" value="1"/>
</dbReference>
<dbReference type="PANTHER" id="PTHR42760:SF78">
    <property type="entry name" value="3-OXOACYL-[ACYL-CARRIER-PROTEIN] REDUCTASE [NADH]"/>
    <property type="match status" value="1"/>
</dbReference>
<dbReference type="InterPro" id="IPR036291">
    <property type="entry name" value="NAD(P)-bd_dom_sf"/>
</dbReference>
<dbReference type="EMBL" id="CP033361">
    <property type="protein sequence ID" value="QKC78963.1"/>
    <property type="molecule type" value="Genomic_DNA"/>
</dbReference>
<dbReference type="Pfam" id="PF13561">
    <property type="entry name" value="adh_short_C2"/>
    <property type="match status" value="1"/>
</dbReference>
<dbReference type="FunFam" id="3.40.50.720:FF:000084">
    <property type="entry name" value="Short-chain dehydrogenase reductase"/>
    <property type="match status" value="1"/>
</dbReference>
<reference evidence="2 3" key="1">
    <citation type="submission" date="2018-10" db="EMBL/GenBank/DDBJ databases">
        <authorList>
            <person name="Perry B.J."/>
            <person name="Sullivan J.T."/>
            <person name="Murphy R.J.T."/>
            <person name="Ramsay J.P."/>
            <person name="Ronson C.W."/>
        </authorList>
    </citation>
    <scope>NUCLEOTIDE SEQUENCE [LARGE SCALE GENOMIC DNA]</scope>
    <source>
        <strain evidence="2 3">NZP2014</strain>
    </source>
</reference>
<dbReference type="InterPro" id="IPR002347">
    <property type="entry name" value="SDR_fam"/>
</dbReference>
<gene>
    <name evidence="2" type="ORF">EB233_28520</name>
</gene>
<dbReference type="AlphaFoldDB" id="A0A6M7USF6"/>
<dbReference type="RefSeq" id="WP_064991343.1">
    <property type="nucleotide sequence ID" value="NZ_CP033361.1"/>
</dbReference>
<evidence type="ECO:0000256" key="1">
    <source>
        <dbReference type="ARBA" id="ARBA00006484"/>
    </source>
</evidence>
<protein>
    <submittedName>
        <fullName evidence="2">SDR family oxidoreductase</fullName>
    </submittedName>
</protein>
<evidence type="ECO:0000313" key="2">
    <source>
        <dbReference type="EMBL" id="QKC78963.1"/>
    </source>
</evidence>
<dbReference type="PANTHER" id="PTHR42760">
    <property type="entry name" value="SHORT-CHAIN DEHYDROGENASES/REDUCTASES FAMILY MEMBER"/>
    <property type="match status" value="1"/>
</dbReference>
<accession>A0A6M7USF6</accession>
<dbReference type="Gene3D" id="3.40.50.720">
    <property type="entry name" value="NAD(P)-binding Rossmann-like Domain"/>
    <property type="match status" value="1"/>
</dbReference>
<dbReference type="PRINTS" id="PR00081">
    <property type="entry name" value="GDHRDH"/>
</dbReference>
<keyword evidence="3" id="KW-1185">Reference proteome</keyword>
<name>A0A6M7USF6_9HYPH</name>
<comment type="similarity">
    <text evidence="1">Belongs to the short-chain dehydrogenases/reductases (SDR) family.</text>
</comment>
<dbReference type="SUPFAM" id="SSF51735">
    <property type="entry name" value="NAD(P)-binding Rossmann-fold domains"/>
    <property type="match status" value="1"/>
</dbReference>
<proteinExistence type="inferred from homology"/>
<sequence>MTARELDGLTAFVTGSGRGLGRVMAERLAELGANVAIHDMDETAPAKYGEFANLAEVAERLKRHGTKVTSVTGNIGDQKAVAEMKRKIEANLGDVHVLVNCAGGDIGAKGGKPNPNNALDIELDDIRVLTENNLIGTMLVCQAFVPPMKQRGGGSVINIASAAAHLGVSPEVVYSTLKAAVVHYTRCLAKELIDDGVRINAVSPGATKTARFQATRVVDPNRMDSRKKSLNRYAEPEEIAEAVAFLAGPRARFINGQVIRVDGGFTIFPG</sequence>
<evidence type="ECO:0000313" key="3">
    <source>
        <dbReference type="Proteomes" id="UP000503339"/>
    </source>
</evidence>
<dbReference type="GO" id="GO:0016616">
    <property type="term" value="F:oxidoreductase activity, acting on the CH-OH group of donors, NAD or NADP as acceptor"/>
    <property type="evidence" value="ECO:0007669"/>
    <property type="project" value="TreeGrafter"/>
</dbReference>
<dbReference type="PRINTS" id="PR00080">
    <property type="entry name" value="SDRFAMILY"/>
</dbReference>
<dbReference type="KEGG" id="merd:EB233_28520"/>
<organism evidence="2 3">
    <name type="scientific">Mesorhizobium erdmanii</name>
    <dbReference type="NCBI Taxonomy" id="1777866"/>
    <lineage>
        <taxon>Bacteria</taxon>
        <taxon>Pseudomonadati</taxon>
        <taxon>Pseudomonadota</taxon>
        <taxon>Alphaproteobacteria</taxon>
        <taxon>Hyphomicrobiales</taxon>
        <taxon>Phyllobacteriaceae</taxon>
        <taxon>Mesorhizobium</taxon>
    </lineage>
</organism>
<dbReference type="Proteomes" id="UP000503339">
    <property type="component" value="Chromosome"/>
</dbReference>